<gene>
    <name evidence="1" type="ORF">HAX54_018183</name>
</gene>
<keyword evidence="2" id="KW-1185">Reference proteome</keyword>
<dbReference type="EMBL" id="JACEIK010022324">
    <property type="protein sequence ID" value="MCE5166381.1"/>
    <property type="molecule type" value="Genomic_DNA"/>
</dbReference>
<name>A0ABS8Y4R8_DATST</name>
<sequence length="79" mass="8773">MKPLVKKLSSLCARVDVLESPLDDWFVGSSPSEIAAVAEGQDGEPPRVEVPPTMDVAHQGDPYWVAPIHLYHEPFLSYR</sequence>
<comment type="caution">
    <text evidence="1">The sequence shown here is derived from an EMBL/GenBank/DDBJ whole genome shotgun (WGS) entry which is preliminary data.</text>
</comment>
<evidence type="ECO:0000313" key="2">
    <source>
        <dbReference type="Proteomes" id="UP000823775"/>
    </source>
</evidence>
<dbReference type="Proteomes" id="UP000823775">
    <property type="component" value="Unassembled WGS sequence"/>
</dbReference>
<proteinExistence type="predicted"/>
<accession>A0ABS8Y4R8</accession>
<evidence type="ECO:0000313" key="1">
    <source>
        <dbReference type="EMBL" id="MCE5166381.1"/>
    </source>
</evidence>
<reference evidence="1 2" key="1">
    <citation type="journal article" date="2021" name="BMC Genomics">
        <title>Datura genome reveals duplications of psychoactive alkaloid biosynthetic genes and high mutation rate following tissue culture.</title>
        <authorList>
            <person name="Rajewski A."/>
            <person name="Carter-House D."/>
            <person name="Stajich J."/>
            <person name="Litt A."/>
        </authorList>
    </citation>
    <scope>NUCLEOTIDE SEQUENCE [LARGE SCALE GENOMIC DNA]</scope>
    <source>
        <strain evidence="1">AR-01</strain>
    </source>
</reference>
<organism evidence="1 2">
    <name type="scientific">Datura stramonium</name>
    <name type="common">Jimsonweed</name>
    <name type="synonym">Common thornapple</name>
    <dbReference type="NCBI Taxonomy" id="4076"/>
    <lineage>
        <taxon>Eukaryota</taxon>
        <taxon>Viridiplantae</taxon>
        <taxon>Streptophyta</taxon>
        <taxon>Embryophyta</taxon>
        <taxon>Tracheophyta</taxon>
        <taxon>Spermatophyta</taxon>
        <taxon>Magnoliopsida</taxon>
        <taxon>eudicotyledons</taxon>
        <taxon>Gunneridae</taxon>
        <taxon>Pentapetalae</taxon>
        <taxon>asterids</taxon>
        <taxon>lamiids</taxon>
        <taxon>Solanales</taxon>
        <taxon>Solanaceae</taxon>
        <taxon>Solanoideae</taxon>
        <taxon>Datureae</taxon>
        <taxon>Datura</taxon>
    </lineage>
</organism>
<protein>
    <submittedName>
        <fullName evidence="1">Uncharacterized protein</fullName>
    </submittedName>
</protein>